<organism evidence="3 4">
    <name type="scientific">Boletus edulis BED1</name>
    <dbReference type="NCBI Taxonomy" id="1328754"/>
    <lineage>
        <taxon>Eukaryota</taxon>
        <taxon>Fungi</taxon>
        <taxon>Dikarya</taxon>
        <taxon>Basidiomycota</taxon>
        <taxon>Agaricomycotina</taxon>
        <taxon>Agaricomycetes</taxon>
        <taxon>Agaricomycetidae</taxon>
        <taxon>Boletales</taxon>
        <taxon>Boletineae</taxon>
        <taxon>Boletaceae</taxon>
        <taxon>Boletoideae</taxon>
        <taxon>Boletus</taxon>
    </lineage>
</organism>
<dbReference type="EMBL" id="WHUW01000023">
    <property type="protein sequence ID" value="KAF8436017.1"/>
    <property type="molecule type" value="Genomic_DNA"/>
</dbReference>
<reference evidence="3" key="2">
    <citation type="journal article" date="2020" name="Nat. Commun.">
        <title>Large-scale genome sequencing of mycorrhizal fungi provides insights into the early evolution of symbiotic traits.</title>
        <authorList>
            <person name="Miyauchi S."/>
            <person name="Kiss E."/>
            <person name="Kuo A."/>
            <person name="Drula E."/>
            <person name="Kohler A."/>
            <person name="Sanchez-Garcia M."/>
            <person name="Morin E."/>
            <person name="Andreopoulos B."/>
            <person name="Barry K.W."/>
            <person name="Bonito G."/>
            <person name="Buee M."/>
            <person name="Carver A."/>
            <person name="Chen C."/>
            <person name="Cichocki N."/>
            <person name="Clum A."/>
            <person name="Culley D."/>
            <person name="Crous P.W."/>
            <person name="Fauchery L."/>
            <person name="Girlanda M."/>
            <person name="Hayes R.D."/>
            <person name="Keri Z."/>
            <person name="LaButti K."/>
            <person name="Lipzen A."/>
            <person name="Lombard V."/>
            <person name="Magnuson J."/>
            <person name="Maillard F."/>
            <person name="Murat C."/>
            <person name="Nolan M."/>
            <person name="Ohm R.A."/>
            <person name="Pangilinan J."/>
            <person name="Pereira M.F."/>
            <person name="Perotto S."/>
            <person name="Peter M."/>
            <person name="Pfister S."/>
            <person name="Riley R."/>
            <person name="Sitrit Y."/>
            <person name="Stielow J.B."/>
            <person name="Szollosi G."/>
            <person name="Zifcakova L."/>
            <person name="Stursova M."/>
            <person name="Spatafora J.W."/>
            <person name="Tedersoo L."/>
            <person name="Vaario L.M."/>
            <person name="Yamada A."/>
            <person name="Yan M."/>
            <person name="Wang P."/>
            <person name="Xu J."/>
            <person name="Bruns T."/>
            <person name="Baldrian P."/>
            <person name="Vilgalys R."/>
            <person name="Dunand C."/>
            <person name="Henrissat B."/>
            <person name="Grigoriev I.V."/>
            <person name="Hibbett D."/>
            <person name="Nagy L.G."/>
            <person name="Martin F.M."/>
        </authorList>
    </citation>
    <scope>NUCLEOTIDE SEQUENCE</scope>
    <source>
        <strain evidence="3">BED1</strain>
    </source>
</reference>
<reference evidence="3" key="1">
    <citation type="submission" date="2019-10" db="EMBL/GenBank/DDBJ databases">
        <authorList>
            <consortium name="DOE Joint Genome Institute"/>
            <person name="Kuo A."/>
            <person name="Miyauchi S."/>
            <person name="Kiss E."/>
            <person name="Drula E."/>
            <person name="Kohler A."/>
            <person name="Sanchez-Garcia M."/>
            <person name="Andreopoulos B."/>
            <person name="Barry K.W."/>
            <person name="Bonito G."/>
            <person name="Buee M."/>
            <person name="Carver A."/>
            <person name="Chen C."/>
            <person name="Cichocki N."/>
            <person name="Clum A."/>
            <person name="Culley D."/>
            <person name="Crous P.W."/>
            <person name="Fauchery L."/>
            <person name="Girlanda M."/>
            <person name="Hayes R."/>
            <person name="Keri Z."/>
            <person name="LaButti K."/>
            <person name="Lipzen A."/>
            <person name="Lombard V."/>
            <person name="Magnuson J."/>
            <person name="Maillard F."/>
            <person name="Morin E."/>
            <person name="Murat C."/>
            <person name="Nolan M."/>
            <person name="Ohm R."/>
            <person name="Pangilinan J."/>
            <person name="Pereira M."/>
            <person name="Perotto S."/>
            <person name="Peter M."/>
            <person name="Riley R."/>
            <person name="Sitrit Y."/>
            <person name="Stielow B."/>
            <person name="Szollosi G."/>
            <person name="Zifcakova L."/>
            <person name="Stursova M."/>
            <person name="Spatafora J.W."/>
            <person name="Tedersoo L."/>
            <person name="Vaario L.-M."/>
            <person name="Yamada A."/>
            <person name="Yan M."/>
            <person name="Wang P."/>
            <person name="Xu J."/>
            <person name="Bruns T."/>
            <person name="Baldrian P."/>
            <person name="Vilgalys R."/>
            <person name="Henrissat B."/>
            <person name="Grigoriev I.V."/>
            <person name="Hibbett D."/>
            <person name="Nagy L.G."/>
            <person name="Martin F.M."/>
        </authorList>
    </citation>
    <scope>NUCLEOTIDE SEQUENCE</scope>
    <source>
        <strain evidence="3">BED1</strain>
    </source>
</reference>
<feature type="compositionally biased region" description="Low complexity" evidence="1">
    <location>
        <begin position="69"/>
        <end position="80"/>
    </location>
</feature>
<comment type="caution">
    <text evidence="3">The sequence shown here is derived from an EMBL/GenBank/DDBJ whole genome shotgun (WGS) entry which is preliminary data.</text>
</comment>
<dbReference type="Proteomes" id="UP001194468">
    <property type="component" value="Unassembled WGS sequence"/>
</dbReference>
<feature type="compositionally biased region" description="Basic and acidic residues" evidence="1">
    <location>
        <begin position="55"/>
        <end position="68"/>
    </location>
</feature>
<keyword evidence="4" id="KW-1185">Reference proteome</keyword>
<gene>
    <name evidence="3" type="ORF">L210DRAFT_2492518</name>
</gene>
<evidence type="ECO:0008006" key="5">
    <source>
        <dbReference type="Google" id="ProtNLM"/>
    </source>
</evidence>
<name>A0AAD4BP07_BOLED</name>
<protein>
    <recommendedName>
        <fullName evidence="5">Secreted protein</fullName>
    </recommendedName>
</protein>
<evidence type="ECO:0000256" key="1">
    <source>
        <dbReference type="SAM" id="MobiDB-lite"/>
    </source>
</evidence>
<proteinExistence type="predicted"/>
<sequence length="80" mass="9191">MSFVLFLIQFAHTLLDRFHPRCVSPSTNFNIQPAFAERTTCSLPPSRPDNDGDDAPPRPHTPGDDWRRAPTTRQRQQQTM</sequence>
<feature type="signal peptide" evidence="2">
    <location>
        <begin position="1"/>
        <end position="15"/>
    </location>
</feature>
<evidence type="ECO:0000256" key="2">
    <source>
        <dbReference type="SAM" id="SignalP"/>
    </source>
</evidence>
<feature type="region of interest" description="Disordered" evidence="1">
    <location>
        <begin position="39"/>
        <end position="80"/>
    </location>
</feature>
<dbReference type="AlphaFoldDB" id="A0AAD4BP07"/>
<keyword evidence="2" id="KW-0732">Signal</keyword>
<evidence type="ECO:0000313" key="4">
    <source>
        <dbReference type="Proteomes" id="UP001194468"/>
    </source>
</evidence>
<accession>A0AAD4BP07</accession>
<evidence type="ECO:0000313" key="3">
    <source>
        <dbReference type="EMBL" id="KAF8436017.1"/>
    </source>
</evidence>
<feature type="chain" id="PRO_5042041041" description="Secreted protein" evidence="2">
    <location>
        <begin position="16"/>
        <end position="80"/>
    </location>
</feature>